<comment type="caution">
    <text evidence="4">The sequence shown here is derived from an EMBL/GenBank/DDBJ whole genome shotgun (WGS) entry which is preliminary data.</text>
</comment>
<feature type="region of interest" description="Disordered" evidence="1">
    <location>
        <begin position="1"/>
        <end position="24"/>
    </location>
</feature>
<sequence>MEGKPHSTTKPPKIRLQTDLPPLMPTPSQQGVLDGVQEWDEVDTEMQNGGLLLQRDEWSPSWKPIASVYNAPRHILSFIGSGFRFSGGSRTMAKMRPTAYLDGLRGFACLIVYFHHHQLFAHWKKGQAELFERGFGYGGNYHAIAFPFIRNFFSGGHFAVSIFFVMSGYVLSLKLLHLIQAGDHIQLGDHVASSLFRRWLRLFIPLFVTLAIYATLLHSFGGITPGDKLLVKQGSWRDEMWNLYCKFKNFSYIFGDGGEPFFTYNSHLWSIPVEFKGSILVYTSLMAFSRCTRNARLWGYVALFVYFMYICDGSYYTFFCAGMLLCDLDLLAEKDELPDWMVRLTPYRKWIFYHLFIASLYLGGVPSFNAEIGDLRESRGWYLLSLLKPQAVFDPKWFYLFWASLFFVSSIPHLPWLKRFFETSFCQYLGRISFSLYLVHGPILAVVGERLYMLTGWVGDEPEDIMWWADRFPLPGGPLGFELSFLAPHLILLPLTLFVADLVTRGIDTPSVRFAAWLYKQTLGDGSNGGNKTKA</sequence>
<reference evidence="4" key="1">
    <citation type="submission" date="2021-10" db="EMBL/GenBank/DDBJ databases">
        <authorList>
            <person name="Piombo E."/>
        </authorList>
    </citation>
    <scope>NUCLEOTIDE SEQUENCE</scope>
</reference>
<feature type="transmembrane region" description="Helical" evidence="2">
    <location>
        <begin position="158"/>
        <end position="179"/>
    </location>
</feature>
<evidence type="ECO:0000256" key="1">
    <source>
        <dbReference type="SAM" id="MobiDB-lite"/>
    </source>
</evidence>
<dbReference type="Pfam" id="PF01757">
    <property type="entry name" value="Acyl_transf_3"/>
    <property type="match status" value="1"/>
</dbReference>
<feature type="transmembrane region" description="Helical" evidence="2">
    <location>
        <begin position="297"/>
        <end position="330"/>
    </location>
</feature>
<evidence type="ECO:0000313" key="4">
    <source>
        <dbReference type="EMBL" id="CAH0050686.1"/>
    </source>
</evidence>
<dbReference type="Proteomes" id="UP000775872">
    <property type="component" value="Unassembled WGS sequence"/>
</dbReference>
<keyword evidence="2" id="KW-0812">Transmembrane</keyword>
<evidence type="ECO:0000256" key="2">
    <source>
        <dbReference type="SAM" id="Phobius"/>
    </source>
</evidence>
<keyword evidence="2" id="KW-0472">Membrane</keyword>
<organism evidence="4 5">
    <name type="scientific">Clonostachys solani</name>
    <dbReference type="NCBI Taxonomy" id="160281"/>
    <lineage>
        <taxon>Eukaryota</taxon>
        <taxon>Fungi</taxon>
        <taxon>Dikarya</taxon>
        <taxon>Ascomycota</taxon>
        <taxon>Pezizomycotina</taxon>
        <taxon>Sordariomycetes</taxon>
        <taxon>Hypocreomycetidae</taxon>
        <taxon>Hypocreales</taxon>
        <taxon>Bionectriaceae</taxon>
        <taxon>Clonostachys</taxon>
    </lineage>
</organism>
<feature type="transmembrane region" description="Helical" evidence="2">
    <location>
        <begin position="350"/>
        <end position="368"/>
    </location>
</feature>
<gene>
    <name evidence="4" type="ORF">CSOL1703_00013924</name>
</gene>
<keyword evidence="2" id="KW-1133">Transmembrane helix</keyword>
<dbReference type="InterPro" id="IPR002656">
    <property type="entry name" value="Acyl_transf_3_dom"/>
</dbReference>
<keyword evidence="5" id="KW-1185">Reference proteome</keyword>
<evidence type="ECO:0000259" key="3">
    <source>
        <dbReference type="Pfam" id="PF01757"/>
    </source>
</evidence>
<protein>
    <recommendedName>
        <fullName evidence="3">Acyltransferase 3 domain-containing protein</fullName>
    </recommendedName>
</protein>
<dbReference type="GO" id="GO:0016747">
    <property type="term" value="F:acyltransferase activity, transferring groups other than amino-acyl groups"/>
    <property type="evidence" value="ECO:0007669"/>
    <property type="project" value="InterPro"/>
</dbReference>
<dbReference type="EMBL" id="CABFOC020000038">
    <property type="protein sequence ID" value="CAH0050686.1"/>
    <property type="molecule type" value="Genomic_DNA"/>
</dbReference>
<dbReference type="AlphaFoldDB" id="A0A9N9Z854"/>
<evidence type="ECO:0000313" key="5">
    <source>
        <dbReference type="Proteomes" id="UP000775872"/>
    </source>
</evidence>
<feature type="domain" description="Acyltransferase 3" evidence="3">
    <location>
        <begin position="99"/>
        <end position="459"/>
    </location>
</feature>
<feature type="compositionally biased region" description="Polar residues" evidence="1">
    <location>
        <begin position="1"/>
        <end position="10"/>
    </location>
</feature>
<dbReference type="OrthoDB" id="5819582at2759"/>
<dbReference type="PANTHER" id="PTHR23028:SF125">
    <property type="entry name" value="ACYLTRANSFERASE"/>
    <property type="match status" value="1"/>
</dbReference>
<feature type="transmembrane region" description="Helical" evidence="2">
    <location>
        <begin position="397"/>
        <end position="416"/>
    </location>
</feature>
<feature type="transmembrane region" description="Helical" evidence="2">
    <location>
        <begin position="199"/>
        <end position="220"/>
    </location>
</feature>
<dbReference type="PANTHER" id="PTHR23028">
    <property type="entry name" value="ACETYLTRANSFERASE"/>
    <property type="match status" value="1"/>
</dbReference>
<dbReference type="InterPro" id="IPR050879">
    <property type="entry name" value="Acyltransferase_3"/>
</dbReference>
<proteinExistence type="predicted"/>
<accession>A0A9N9Z854</accession>
<name>A0A9N9Z854_9HYPO</name>